<dbReference type="AlphaFoldDB" id="A0A927MSX1"/>
<organism evidence="4 5">
    <name type="scientific">Actinopolymorpha pittospori</name>
    <dbReference type="NCBI Taxonomy" id="648752"/>
    <lineage>
        <taxon>Bacteria</taxon>
        <taxon>Bacillati</taxon>
        <taxon>Actinomycetota</taxon>
        <taxon>Actinomycetes</taxon>
        <taxon>Propionibacteriales</taxon>
        <taxon>Actinopolymorphaceae</taxon>
        <taxon>Actinopolymorpha</taxon>
    </lineage>
</organism>
<reference evidence="4" key="1">
    <citation type="submission" date="2020-10" db="EMBL/GenBank/DDBJ databases">
        <title>Sequencing the genomes of 1000 actinobacteria strains.</title>
        <authorList>
            <person name="Klenk H.-P."/>
        </authorList>
    </citation>
    <scope>NUCLEOTIDE SEQUENCE</scope>
    <source>
        <strain evidence="4">DSM 45354</strain>
    </source>
</reference>
<protein>
    <submittedName>
        <fullName evidence="4">Uncharacterized protein YndB with AHSA1/START domain</fullName>
    </submittedName>
</protein>
<name>A0A927MSX1_9ACTN</name>
<feature type="region of interest" description="Disordered" evidence="2">
    <location>
        <begin position="194"/>
        <end position="216"/>
    </location>
</feature>
<comment type="caution">
    <text evidence="4">The sequence shown here is derived from an EMBL/GenBank/DDBJ whole genome shotgun (WGS) entry which is preliminary data.</text>
</comment>
<dbReference type="Proteomes" id="UP000638648">
    <property type="component" value="Unassembled WGS sequence"/>
</dbReference>
<dbReference type="RefSeq" id="WP_337917660.1">
    <property type="nucleotide sequence ID" value="NZ_BAABJL010000025.1"/>
</dbReference>
<evidence type="ECO:0000256" key="2">
    <source>
        <dbReference type="SAM" id="MobiDB-lite"/>
    </source>
</evidence>
<evidence type="ECO:0000313" key="5">
    <source>
        <dbReference type="Proteomes" id="UP000638648"/>
    </source>
</evidence>
<dbReference type="SUPFAM" id="SSF55961">
    <property type="entry name" value="Bet v1-like"/>
    <property type="match status" value="1"/>
</dbReference>
<evidence type="ECO:0000313" key="4">
    <source>
        <dbReference type="EMBL" id="MBE1606039.1"/>
    </source>
</evidence>
<dbReference type="Gene3D" id="3.30.530.20">
    <property type="match status" value="1"/>
</dbReference>
<proteinExistence type="inferred from homology"/>
<dbReference type="InterPro" id="IPR023393">
    <property type="entry name" value="START-like_dom_sf"/>
</dbReference>
<accession>A0A927MSX1</accession>
<evidence type="ECO:0000259" key="3">
    <source>
        <dbReference type="Pfam" id="PF08327"/>
    </source>
</evidence>
<dbReference type="CDD" id="cd08899">
    <property type="entry name" value="SRPBCC_CalC_Aha1-like_6"/>
    <property type="match status" value="1"/>
</dbReference>
<dbReference type="EMBL" id="JADBEM010000001">
    <property type="protein sequence ID" value="MBE1606039.1"/>
    <property type="molecule type" value="Genomic_DNA"/>
</dbReference>
<comment type="similarity">
    <text evidence="1">Belongs to the AHA1 family.</text>
</comment>
<sequence>MISDVTRQIGAVQRVTSSREYDGKPARVVRATQTYDSAIEDVWDACTNPERIPRWFLPISGDLRVGGRYQLEGNAGGEVLSCEPPRWLAATWEFGGGMSWVELNLAETTDGGTTFTLEHIAPDDDPERWEQYGPGAVGVGWDLTLMGLSAHLATGASNDPAATMAWTVSEEAREFMTRSSELWADASIAAGEDEATARAAQKRTTDFYTAPPATGE</sequence>
<keyword evidence="5" id="KW-1185">Reference proteome</keyword>
<dbReference type="Pfam" id="PF08327">
    <property type="entry name" value="AHSA1"/>
    <property type="match status" value="1"/>
</dbReference>
<feature type="domain" description="Activator of Hsp90 ATPase homologue 1/2-like C-terminal" evidence="3">
    <location>
        <begin position="38"/>
        <end position="152"/>
    </location>
</feature>
<evidence type="ECO:0000256" key="1">
    <source>
        <dbReference type="ARBA" id="ARBA00006817"/>
    </source>
</evidence>
<dbReference type="InterPro" id="IPR013538">
    <property type="entry name" value="ASHA1/2-like_C"/>
</dbReference>
<gene>
    <name evidence="4" type="ORF">HEB94_002887</name>
</gene>